<dbReference type="GO" id="GO:0005739">
    <property type="term" value="C:mitochondrion"/>
    <property type="evidence" value="ECO:0007669"/>
    <property type="project" value="UniProtKB-SubCell"/>
</dbReference>
<keyword evidence="5" id="KW-0496">Mitochondrion</keyword>
<keyword evidence="6" id="KW-0472">Membrane</keyword>
<evidence type="ECO:0000256" key="7">
    <source>
        <dbReference type="SAM" id="MobiDB-lite"/>
    </source>
</evidence>
<keyword evidence="9" id="KW-1185">Reference proteome</keyword>
<keyword evidence="4" id="KW-0256">Endoplasmic reticulum</keyword>
<dbReference type="OrthoDB" id="4866639at2759"/>
<gene>
    <name evidence="8" type="ORF">LEL_01944</name>
</gene>
<comment type="caution">
    <text evidence="8">The sequence shown here is derived from an EMBL/GenBank/DDBJ whole genome shotgun (WGS) entry which is preliminary data.</text>
</comment>
<proteinExistence type="predicted"/>
<dbReference type="GO" id="GO:0016020">
    <property type="term" value="C:membrane"/>
    <property type="evidence" value="ECO:0007669"/>
    <property type="project" value="UniProtKB-SubCell"/>
</dbReference>
<comment type="subcellular location">
    <subcellularLocation>
        <location evidence="2">Endoplasmic reticulum</location>
    </subcellularLocation>
    <subcellularLocation>
        <location evidence="3">Membrane</location>
    </subcellularLocation>
    <subcellularLocation>
        <location evidence="1">Mitochondrion</location>
    </subcellularLocation>
</comment>
<feature type="compositionally biased region" description="Polar residues" evidence="7">
    <location>
        <begin position="1"/>
        <end position="10"/>
    </location>
</feature>
<dbReference type="AlphaFoldDB" id="A0A168KX82"/>
<accession>A0A168KX82</accession>
<evidence type="ECO:0000256" key="4">
    <source>
        <dbReference type="ARBA" id="ARBA00022824"/>
    </source>
</evidence>
<dbReference type="EMBL" id="AZHF01000001">
    <property type="protein sequence ID" value="OAA82399.1"/>
    <property type="molecule type" value="Genomic_DNA"/>
</dbReference>
<dbReference type="InterPro" id="IPR029058">
    <property type="entry name" value="AB_hydrolase_fold"/>
</dbReference>
<dbReference type="Gene3D" id="3.40.50.1820">
    <property type="entry name" value="alpha/beta hydrolase"/>
    <property type="match status" value="1"/>
</dbReference>
<dbReference type="InterPro" id="IPR052374">
    <property type="entry name" value="SERAC1"/>
</dbReference>
<evidence type="ECO:0000313" key="8">
    <source>
        <dbReference type="EMBL" id="OAA82399.1"/>
    </source>
</evidence>
<dbReference type="GO" id="GO:0005783">
    <property type="term" value="C:endoplasmic reticulum"/>
    <property type="evidence" value="ECO:0007669"/>
    <property type="project" value="UniProtKB-SubCell"/>
</dbReference>
<evidence type="ECO:0000256" key="1">
    <source>
        <dbReference type="ARBA" id="ARBA00004173"/>
    </source>
</evidence>
<organism evidence="8 9">
    <name type="scientific">Akanthomyces lecanii RCEF 1005</name>
    <dbReference type="NCBI Taxonomy" id="1081108"/>
    <lineage>
        <taxon>Eukaryota</taxon>
        <taxon>Fungi</taxon>
        <taxon>Dikarya</taxon>
        <taxon>Ascomycota</taxon>
        <taxon>Pezizomycotina</taxon>
        <taxon>Sordariomycetes</taxon>
        <taxon>Hypocreomycetidae</taxon>
        <taxon>Hypocreales</taxon>
        <taxon>Cordycipitaceae</taxon>
        <taxon>Akanthomyces</taxon>
        <taxon>Cordyceps confragosa</taxon>
    </lineage>
</organism>
<dbReference type="PANTHER" id="PTHR48182:SF2">
    <property type="entry name" value="PROTEIN SERAC1"/>
    <property type="match status" value="1"/>
</dbReference>
<feature type="region of interest" description="Disordered" evidence="7">
    <location>
        <begin position="1"/>
        <end position="66"/>
    </location>
</feature>
<dbReference type="PANTHER" id="PTHR48182">
    <property type="entry name" value="PROTEIN SERAC1"/>
    <property type="match status" value="1"/>
</dbReference>
<protein>
    <submittedName>
        <fullName evidence="8">Vegetative incompatibility protein 4</fullName>
    </submittedName>
</protein>
<reference evidence="8 9" key="1">
    <citation type="journal article" date="2016" name="Genome Biol. Evol.">
        <title>Divergent and convergent evolution of fungal pathogenicity.</title>
        <authorList>
            <person name="Shang Y."/>
            <person name="Xiao G."/>
            <person name="Zheng P."/>
            <person name="Cen K."/>
            <person name="Zhan S."/>
            <person name="Wang C."/>
        </authorList>
    </citation>
    <scope>NUCLEOTIDE SEQUENCE [LARGE SCALE GENOMIC DNA]</scope>
    <source>
        <strain evidence="8 9">RCEF 1005</strain>
    </source>
</reference>
<evidence type="ECO:0000313" key="9">
    <source>
        <dbReference type="Proteomes" id="UP000076881"/>
    </source>
</evidence>
<sequence length="342" mass="38155">MFSRKLFSSSKNRRSSDARVETTLPERPSIGKDRSKSLGSETTVVEEDTSEQFTRSSSSKCDRTEPGSIPLGLSVLHEPHDEHKADIIFIHGLGGSSYMTWCKDHAPELFWPKEWLPHDDEIHSARIFSYGYNSKLKSPKQSPTFGISEFARDLLYDLVFGKGVDGQDLRLGEVPIIFVVHSMGGLVFKKAYLEARLDTRYHHVARLTKAVVFLSTPHRGSDLVVYLRRLLSISAPSNTKQYVAELEENGFLLRELNDQFRHVAPSLQIFSFFEALKTSRAGFSAVIVDGDSAKLGYPGEVCRSLNADHQGMSKFISPHDPNYIAVLGALKSLVGSCEETGE</sequence>
<dbReference type="SUPFAM" id="SSF53474">
    <property type="entry name" value="alpha/beta-Hydrolases"/>
    <property type="match status" value="1"/>
</dbReference>
<name>A0A168KX82_CORDF</name>
<evidence type="ECO:0000256" key="5">
    <source>
        <dbReference type="ARBA" id="ARBA00023128"/>
    </source>
</evidence>
<dbReference type="Proteomes" id="UP000076881">
    <property type="component" value="Unassembled WGS sequence"/>
</dbReference>
<evidence type="ECO:0000256" key="3">
    <source>
        <dbReference type="ARBA" id="ARBA00004370"/>
    </source>
</evidence>
<evidence type="ECO:0000256" key="6">
    <source>
        <dbReference type="ARBA" id="ARBA00023136"/>
    </source>
</evidence>
<evidence type="ECO:0000256" key="2">
    <source>
        <dbReference type="ARBA" id="ARBA00004240"/>
    </source>
</evidence>